<dbReference type="AlphaFoldDB" id="A0AAW4WMP1"/>
<dbReference type="RefSeq" id="WP_349228022.1">
    <property type="nucleotide sequence ID" value="NZ_JBBNGZ010000035.1"/>
</dbReference>
<dbReference type="EMBL" id="JAJEQW010000029">
    <property type="protein sequence ID" value="MCC2243548.1"/>
    <property type="molecule type" value="Genomic_DNA"/>
</dbReference>
<dbReference type="Proteomes" id="UP001198893">
    <property type="component" value="Unassembled WGS sequence"/>
</dbReference>
<feature type="transmembrane region" description="Helical" evidence="1">
    <location>
        <begin position="281"/>
        <end position="301"/>
    </location>
</feature>
<evidence type="ECO:0008006" key="4">
    <source>
        <dbReference type="Google" id="ProtNLM"/>
    </source>
</evidence>
<feature type="transmembrane region" description="Helical" evidence="1">
    <location>
        <begin position="86"/>
        <end position="106"/>
    </location>
</feature>
<accession>A0AAW4WMP1</accession>
<name>A0AAW4WMP1_9FIRM</name>
<feature type="transmembrane region" description="Helical" evidence="1">
    <location>
        <begin position="307"/>
        <end position="326"/>
    </location>
</feature>
<protein>
    <recommendedName>
        <fullName evidence="4">PH domain-containing protein</fullName>
    </recommendedName>
</protein>
<gene>
    <name evidence="2" type="ORF">LKD47_14820</name>
</gene>
<proteinExistence type="predicted"/>
<organism evidence="2 3">
    <name type="scientific">Roseburia amylophila</name>
    <dbReference type="NCBI Taxonomy" id="2981794"/>
    <lineage>
        <taxon>Bacteria</taxon>
        <taxon>Bacillati</taxon>
        <taxon>Bacillota</taxon>
        <taxon>Clostridia</taxon>
        <taxon>Lachnospirales</taxon>
        <taxon>Lachnospiraceae</taxon>
        <taxon>Roseburia</taxon>
    </lineage>
</organism>
<reference evidence="2" key="1">
    <citation type="submission" date="2021-10" db="EMBL/GenBank/DDBJ databases">
        <title>Anaerobic single-cell dispensing facilitates the cultivation of human gut bacteria.</title>
        <authorList>
            <person name="Afrizal A."/>
        </authorList>
    </citation>
    <scope>NUCLEOTIDE SEQUENCE</scope>
    <source>
        <strain evidence="2">CLA-AA-H204</strain>
    </source>
</reference>
<keyword evidence="1" id="KW-1133">Transmembrane helix</keyword>
<keyword evidence="1" id="KW-0472">Membrane</keyword>
<evidence type="ECO:0000313" key="2">
    <source>
        <dbReference type="EMBL" id="MCC2243548.1"/>
    </source>
</evidence>
<evidence type="ECO:0000313" key="3">
    <source>
        <dbReference type="Proteomes" id="UP001198893"/>
    </source>
</evidence>
<evidence type="ECO:0000256" key="1">
    <source>
        <dbReference type="SAM" id="Phobius"/>
    </source>
</evidence>
<feature type="transmembrane region" description="Helical" evidence="1">
    <location>
        <begin position="42"/>
        <end position="66"/>
    </location>
</feature>
<comment type="caution">
    <text evidence="2">The sequence shown here is derived from an EMBL/GenBank/DDBJ whole genome shotgun (WGS) entry which is preliminary data.</text>
</comment>
<feature type="transmembrane region" description="Helical" evidence="1">
    <location>
        <begin position="6"/>
        <end position="21"/>
    </location>
</feature>
<sequence length="430" mass="49591">MIYIYTLFLILLFTYGIRILFRECFANLFGVRTNFNQGVGVVGGWALIYVRLLSICALFSIMIGLWAWKDDIFNLWKLFDNSEKLVWGKCLCRIVIIGILIINVGCNIKRILIHLKTEVIKNEFAQSILTNGRGVVLTLTISTVFDIYLLQAVLCVMTGNIHPAVLNAWKAGIVGKVILIAFEKLFYSEKICIYQNGTVTYSTLLKRGYGNKLYFEKDYKKANKARLYVDGEEVLETAFFNIDQLLKNYGKKNDEEVKSDAKVTGKKIHYMKSTKRNERTCRTIAISVGAALVLLGVLFYVFFASKVVMIVMWLLALLYYPALLVIKRTYDKSFYIIFNRDYMLVMGYKGTAFVSEKIEYSKIGYIMTGDNCPHRTIFGKTPEKLRRDYGTFTDVFDRKKEYLFSYAMNDDITQEIMARCKNVKEILELD</sequence>
<keyword evidence="1" id="KW-0812">Transmembrane</keyword>